<evidence type="ECO:0000313" key="1">
    <source>
        <dbReference type="EMBL" id="QPG59037.1"/>
    </source>
</evidence>
<accession>A0ABX6V8N8</accession>
<sequence length="282" mass="31334">MRVLRIVLVFILGVIIPFATAEDKSLEVILLGENESYSGTTDGEDNIIITAWNMILAQSETKLIIDYQQMSMSRSWAELVRLNNACVMNKVITADRLEIAQYSQYPLSVFPPVRLITLTNKVSLFSSPFSFQQLEANPKLRLGVVKSRSYGGELNEEIKKYSTQIFTRGGVDSSDKLVDMLLVGRVDGILEYTLSVEDYLQDEGRGGEVSALPIENISDLMLGYIACSKTAEGQAIINAINSSYAVSGFSEKFINLHLEHFGQVEAEILQPTLESLFTSPQE</sequence>
<reference evidence="1" key="1">
    <citation type="submission" date="2021-07" db="EMBL/GenBank/DDBJ databases">
        <title>Shewanella sp. YLB-07 whole genome sequence.</title>
        <authorList>
            <person name="Yu L."/>
        </authorList>
    </citation>
    <scope>NUCLEOTIDE SEQUENCE</scope>
    <source>
        <strain evidence="1">YLB-08</strain>
    </source>
</reference>
<gene>
    <name evidence="1" type="ORF">FM038_017670</name>
</gene>
<keyword evidence="2" id="KW-1185">Reference proteome</keyword>
<dbReference type="Proteomes" id="UP000316416">
    <property type="component" value="Chromosome"/>
</dbReference>
<protein>
    <recommendedName>
        <fullName evidence="3">Solute-binding protein family 3/N-terminal domain-containing protein</fullName>
    </recommendedName>
</protein>
<dbReference type="EMBL" id="CP045503">
    <property type="protein sequence ID" value="QPG59037.1"/>
    <property type="molecule type" value="Genomic_DNA"/>
</dbReference>
<proteinExistence type="predicted"/>
<dbReference type="RefSeq" id="WP_142874658.1">
    <property type="nucleotide sequence ID" value="NZ_CP045503.2"/>
</dbReference>
<name>A0ABX6V8N8_9GAMM</name>
<dbReference type="SUPFAM" id="SSF53850">
    <property type="entry name" value="Periplasmic binding protein-like II"/>
    <property type="match status" value="1"/>
</dbReference>
<organism evidence="1 2">
    <name type="scientific">Shewanella eurypsychrophilus</name>
    <dbReference type="NCBI Taxonomy" id="2593656"/>
    <lineage>
        <taxon>Bacteria</taxon>
        <taxon>Pseudomonadati</taxon>
        <taxon>Pseudomonadota</taxon>
        <taxon>Gammaproteobacteria</taxon>
        <taxon>Alteromonadales</taxon>
        <taxon>Shewanellaceae</taxon>
        <taxon>Shewanella</taxon>
    </lineage>
</organism>
<evidence type="ECO:0008006" key="3">
    <source>
        <dbReference type="Google" id="ProtNLM"/>
    </source>
</evidence>
<evidence type="ECO:0000313" key="2">
    <source>
        <dbReference type="Proteomes" id="UP000316416"/>
    </source>
</evidence>